<keyword evidence="2" id="KW-0378">Hydrolase</keyword>
<dbReference type="EMBL" id="JAVUPU010000002">
    <property type="protein sequence ID" value="MDT9598347.1"/>
    <property type="molecule type" value="Genomic_DNA"/>
</dbReference>
<accession>A0ABU3Q4V7</accession>
<keyword evidence="3" id="KW-1185">Reference proteome</keyword>
<dbReference type="InterPro" id="IPR001466">
    <property type="entry name" value="Beta-lactam-related"/>
</dbReference>
<evidence type="ECO:0000259" key="1">
    <source>
        <dbReference type="Pfam" id="PF00144"/>
    </source>
</evidence>
<feature type="domain" description="Beta-lactamase-related" evidence="1">
    <location>
        <begin position="17"/>
        <end position="336"/>
    </location>
</feature>
<dbReference type="SUPFAM" id="SSF56601">
    <property type="entry name" value="beta-lactamase/transpeptidase-like"/>
    <property type="match status" value="1"/>
</dbReference>
<proteinExistence type="predicted"/>
<dbReference type="EC" id="3.1.1.103" evidence="2"/>
<sequence length="544" mass="58403">MAEQKACEIEPARIDAIFAAFDRCDGPGAAVGISVHGCPAYRKAFGLANAELPIALTTSTRMRIASMSKHFACLAFMLLVEDGLADAEAAIGTYLPELAPATGSVTATQLMGHISGIRDVVDMGWQFGGCGRPVTADALLGIYRWADGANAPPGERWIYNNGGILLLTRAIERLCGLSLEQFLNQRIFGPAGLHDTMLRRWDTDFVPNSAALHMTGASGEYVRSYLGMELTGDAGVVSTIDDMLRWLAHMDRPRIGSEATWRKMLSPLTLNNGFSTNYGLGIVTEVHRGVELLYHDGGVMGGSSRMLKAREYDLDIVVISNCQDANGPALALATLEACLPDLDEEPVDHGQRRTGIFLSPDTGRALRLFTRDEQQFALVDGFEVPLVAGDNGLLTVQARYRMLGLSLEVEGADDHPSSIRLQEFGHVDTLVAVPSGNGADGRQIAGRYRAREVGAEAQISADGGEPILAVTMAFGTEHFALEPLTDSLWRARPSGWWPPGGILAFEEGGSGLSFRFTSSRTRGLRFERVADVADGLSGEAGACS</sequence>
<name>A0ABU3Q4V7_9SPHN</name>
<dbReference type="PANTHER" id="PTHR46825:SF9">
    <property type="entry name" value="BETA-LACTAMASE-RELATED DOMAIN-CONTAINING PROTEIN"/>
    <property type="match status" value="1"/>
</dbReference>
<dbReference type="Proteomes" id="UP001259572">
    <property type="component" value="Unassembled WGS sequence"/>
</dbReference>
<gene>
    <name evidence="2" type="ORF">RQX22_05205</name>
</gene>
<reference evidence="2 3" key="1">
    <citation type="submission" date="2023-05" db="EMBL/GenBank/DDBJ databases">
        <authorList>
            <person name="Guo Y."/>
        </authorList>
    </citation>
    <scope>NUCLEOTIDE SEQUENCE [LARGE SCALE GENOMIC DNA]</scope>
    <source>
        <strain evidence="2 3">GR2756</strain>
    </source>
</reference>
<dbReference type="InterPro" id="IPR012338">
    <property type="entry name" value="Beta-lactam/transpept-like"/>
</dbReference>
<organism evidence="2 3">
    <name type="scientific">Sphingosinicella rhizophila</name>
    <dbReference type="NCBI Taxonomy" id="3050082"/>
    <lineage>
        <taxon>Bacteria</taxon>
        <taxon>Pseudomonadati</taxon>
        <taxon>Pseudomonadota</taxon>
        <taxon>Alphaproteobacteria</taxon>
        <taxon>Sphingomonadales</taxon>
        <taxon>Sphingosinicellaceae</taxon>
        <taxon>Sphingosinicella</taxon>
    </lineage>
</organism>
<dbReference type="Gene3D" id="3.40.710.10">
    <property type="entry name" value="DD-peptidase/beta-lactamase superfamily"/>
    <property type="match status" value="1"/>
</dbReference>
<dbReference type="Pfam" id="PF00144">
    <property type="entry name" value="Beta-lactamase"/>
    <property type="match status" value="1"/>
</dbReference>
<comment type="caution">
    <text evidence="2">The sequence shown here is derived from an EMBL/GenBank/DDBJ whole genome shotgun (WGS) entry which is preliminary data.</text>
</comment>
<dbReference type="RefSeq" id="WP_315724304.1">
    <property type="nucleotide sequence ID" value="NZ_JAVUPU010000002.1"/>
</dbReference>
<dbReference type="PANTHER" id="PTHR46825">
    <property type="entry name" value="D-ALANYL-D-ALANINE-CARBOXYPEPTIDASE/ENDOPEPTIDASE AMPH"/>
    <property type="match status" value="1"/>
</dbReference>
<protein>
    <submittedName>
        <fullName evidence="2">Serine hydrolase domain-containing protein</fullName>
        <ecNumber evidence="2">3.1.1.103</ecNumber>
    </submittedName>
</protein>
<dbReference type="InterPro" id="IPR050491">
    <property type="entry name" value="AmpC-like"/>
</dbReference>
<evidence type="ECO:0000313" key="3">
    <source>
        <dbReference type="Proteomes" id="UP001259572"/>
    </source>
</evidence>
<dbReference type="GO" id="GO:0016787">
    <property type="term" value="F:hydrolase activity"/>
    <property type="evidence" value="ECO:0007669"/>
    <property type="project" value="UniProtKB-KW"/>
</dbReference>
<evidence type="ECO:0000313" key="2">
    <source>
        <dbReference type="EMBL" id="MDT9598347.1"/>
    </source>
</evidence>